<dbReference type="HOGENOM" id="CLU_000288_181_1_1"/>
<dbReference type="GO" id="GO:0007165">
    <property type="term" value="P:signal transduction"/>
    <property type="evidence" value="ECO:0000318"/>
    <property type="project" value="GO_Central"/>
</dbReference>
<dbReference type="GO" id="GO:0000082">
    <property type="term" value="P:G1/S transition of mitotic cell cycle"/>
    <property type="evidence" value="ECO:0000318"/>
    <property type="project" value="GO_Central"/>
</dbReference>
<keyword evidence="4" id="KW-0808">Transferase</keyword>
<evidence type="ECO:0000313" key="4">
    <source>
        <dbReference type="EMBL" id="EEB05973.2"/>
    </source>
</evidence>
<accession>B6JX72</accession>
<dbReference type="GO" id="GO:0005634">
    <property type="term" value="C:nucleus"/>
    <property type="evidence" value="ECO:0000318"/>
    <property type="project" value="GO_Central"/>
</dbReference>
<dbReference type="PANTHER" id="PTHR24056">
    <property type="entry name" value="CELL DIVISION PROTEIN KINASE"/>
    <property type="match status" value="1"/>
</dbReference>
<keyword evidence="1" id="KW-0547">Nucleotide-binding</keyword>
<evidence type="ECO:0000313" key="5">
    <source>
        <dbReference type="JaponicusDB" id="SJAG_01000"/>
    </source>
</evidence>
<dbReference type="VEuPathDB" id="FungiDB:SJAG_01000"/>
<dbReference type="Gene3D" id="1.10.510.10">
    <property type="entry name" value="Transferase(Phosphotransferase) domain 1"/>
    <property type="match status" value="1"/>
</dbReference>
<dbReference type="InterPro" id="IPR000719">
    <property type="entry name" value="Prot_kinase_dom"/>
</dbReference>
<dbReference type="RefSeq" id="XP_002172266.2">
    <property type="nucleotide sequence ID" value="XM_002172230.2"/>
</dbReference>
<dbReference type="PANTHER" id="PTHR24056:SF576">
    <property type="entry name" value="SERINE_THREONINE-PROTEIN KINASE CSK1"/>
    <property type="match status" value="1"/>
</dbReference>
<dbReference type="AlphaFoldDB" id="B6JX72"/>
<dbReference type="GO" id="GO:0005524">
    <property type="term" value="F:ATP binding"/>
    <property type="evidence" value="ECO:0007669"/>
    <property type="project" value="UniProtKB-KW"/>
</dbReference>
<dbReference type="STRING" id="402676.B6JX72"/>
<dbReference type="GO" id="GO:0030332">
    <property type="term" value="F:cyclin binding"/>
    <property type="evidence" value="ECO:0000318"/>
    <property type="project" value="GO_Central"/>
</dbReference>
<dbReference type="GO" id="GO:0010389">
    <property type="term" value="P:regulation of G2/M transition of mitotic cell cycle"/>
    <property type="evidence" value="ECO:0000318"/>
    <property type="project" value="GO_Central"/>
</dbReference>
<evidence type="ECO:0000259" key="3">
    <source>
        <dbReference type="PROSITE" id="PS50011"/>
    </source>
</evidence>
<keyword evidence="4" id="KW-0418">Kinase</keyword>
<dbReference type="Pfam" id="PF00069">
    <property type="entry name" value="Pkinase"/>
    <property type="match status" value="1"/>
</dbReference>
<proteinExistence type="predicted"/>
<dbReference type="JaponicusDB" id="SJAG_01000">
    <property type="gene designation" value="csk1"/>
</dbReference>
<sequence>MSNVEWRNELLENAEYLCSGTASEVYTSTAKKGTKGSTRVYVVKVQDLSGKRPPHDAKRGFKILSELRHPNIDVIEDAFMDKFGSLCIVSAYKRFTLSSCQSQLSYEAKLKVSMDIASALDYLYENEIIHRDIHPNNVLLDSLDGPAILTDFSTAWSYNCKGQEKQGLITQIGTGHYKPVETLFGYQYYYCEVDWWAFGILVAELFSQTDLFDDGSREGWPSELKLINSIFKTLGTPNPNIWPALATFPDWNKFVFTKYHGKHWEDILPNVSEDIQLLVSTMVKYTGRGIPSSVREHLEQLLIEHKKTVK</sequence>
<dbReference type="OMA" id="FPDWNKF"/>
<dbReference type="GO" id="GO:0010468">
    <property type="term" value="P:regulation of gene expression"/>
    <property type="evidence" value="ECO:0000318"/>
    <property type="project" value="GO_Central"/>
</dbReference>
<dbReference type="InterPro" id="IPR011009">
    <property type="entry name" value="Kinase-like_dom_sf"/>
</dbReference>
<keyword evidence="6" id="KW-1185">Reference proteome</keyword>
<evidence type="ECO:0000256" key="2">
    <source>
        <dbReference type="ARBA" id="ARBA00022840"/>
    </source>
</evidence>
<keyword evidence="2" id="KW-0067">ATP-binding</keyword>
<protein>
    <submittedName>
        <fullName evidence="4">CMGC/CDK protein kinase Csk1</fullName>
    </submittedName>
</protein>
<dbReference type="GO" id="GO:0004693">
    <property type="term" value="F:cyclin-dependent protein serine/threonine kinase activity"/>
    <property type="evidence" value="ECO:0000318"/>
    <property type="project" value="GO_Central"/>
</dbReference>
<dbReference type="eggNOG" id="KOG0594">
    <property type="taxonomic scope" value="Eukaryota"/>
</dbReference>
<evidence type="ECO:0000256" key="1">
    <source>
        <dbReference type="ARBA" id="ARBA00022741"/>
    </source>
</evidence>
<dbReference type="SUPFAM" id="SSF56112">
    <property type="entry name" value="Protein kinase-like (PK-like)"/>
    <property type="match status" value="1"/>
</dbReference>
<dbReference type="OrthoDB" id="413582at2759"/>
<dbReference type="GeneID" id="7050870"/>
<dbReference type="GO" id="GO:0000307">
    <property type="term" value="C:cyclin-dependent protein kinase holoenzyme complex"/>
    <property type="evidence" value="ECO:0000318"/>
    <property type="project" value="GO_Central"/>
</dbReference>
<dbReference type="Gene3D" id="3.30.200.20">
    <property type="entry name" value="Phosphorylase Kinase, domain 1"/>
    <property type="match status" value="1"/>
</dbReference>
<dbReference type="InterPro" id="IPR050108">
    <property type="entry name" value="CDK"/>
</dbReference>
<reference evidence="4 6" key="1">
    <citation type="journal article" date="2011" name="Science">
        <title>Comparative functional genomics of the fission yeasts.</title>
        <authorList>
            <person name="Rhind N."/>
            <person name="Chen Z."/>
            <person name="Yassour M."/>
            <person name="Thompson D.A."/>
            <person name="Haas B.J."/>
            <person name="Habib N."/>
            <person name="Wapinski I."/>
            <person name="Roy S."/>
            <person name="Lin M.F."/>
            <person name="Heiman D.I."/>
            <person name="Young S.K."/>
            <person name="Furuya K."/>
            <person name="Guo Y."/>
            <person name="Pidoux A."/>
            <person name="Chen H.M."/>
            <person name="Robbertse B."/>
            <person name="Goldberg J.M."/>
            <person name="Aoki K."/>
            <person name="Bayne E.H."/>
            <person name="Berlin A.M."/>
            <person name="Desjardins C.A."/>
            <person name="Dobbs E."/>
            <person name="Dukaj L."/>
            <person name="Fan L."/>
            <person name="FitzGerald M.G."/>
            <person name="French C."/>
            <person name="Gujja S."/>
            <person name="Hansen K."/>
            <person name="Keifenheim D."/>
            <person name="Levin J.Z."/>
            <person name="Mosher R.A."/>
            <person name="Mueller C.A."/>
            <person name="Pfiffner J."/>
            <person name="Priest M."/>
            <person name="Russ C."/>
            <person name="Smialowska A."/>
            <person name="Swoboda P."/>
            <person name="Sykes S.M."/>
            <person name="Vaughn M."/>
            <person name="Vengrova S."/>
            <person name="Yoder R."/>
            <person name="Zeng Q."/>
            <person name="Allshire R."/>
            <person name="Baulcombe D."/>
            <person name="Birren B.W."/>
            <person name="Brown W."/>
            <person name="Ekwall K."/>
            <person name="Kellis M."/>
            <person name="Leatherwood J."/>
            <person name="Levin H."/>
            <person name="Margalit H."/>
            <person name="Martienssen R."/>
            <person name="Nieduszynski C.A."/>
            <person name="Spatafora J.W."/>
            <person name="Friedman N."/>
            <person name="Dalgaard J.Z."/>
            <person name="Baumann P."/>
            <person name="Niki H."/>
            <person name="Regev A."/>
            <person name="Nusbaum C."/>
        </authorList>
    </citation>
    <scope>NUCLEOTIDE SEQUENCE [LARGE SCALE GENOMIC DNA]</scope>
    <source>
        <strain evidence="6">yFS275 / FY16936</strain>
    </source>
</reference>
<dbReference type="GO" id="GO:0000122">
    <property type="term" value="P:negative regulation of transcription by RNA polymerase II"/>
    <property type="evidence" value="ECO:0007669"/>
    <property type="project" value="EnsemblFungi"/>
</dbReference>
<evidence type="ECO:0000313" key="6">
    <source>
        <dbReference type="Proteomes" id="UP000001744"/>
    </source>
</evidence>
<organism evidence="4 6">
    <name type="scientific">Schizosaccharomyces japonicus (strain yFS275 / FY16936)</name>
    <name type="common">Fission yeast</name>
    <dbReference type="NCBI Taxonomy" id="402676"/>
    <lineage>
        <taxon>Eukaryota</taxon>
        <taxon>Fungi</taxon>
        <taxon>Dikarya</taxon>
        <taxon>Ascomycota</taxon>
        <taxon>Taphrinomycotina</taxon>
        <taxon>Schizosaccharomycetes</taxon>
        <taxon>Schizosaccharomycetales</taxon>
        <taxon>Schizosaccharomycetaceae</taxon>
        <taxon>Schizosaccharomyces</taxon>
    </lineage>
</organism>
<gene>
    <name evidence="5" type="primary">csk1</name>
    <name evidence="4" type="ORF">SJAG_01000</name>
</gene>
<dbReference type="PROSITE" id="PS50011">
    <property type="entry name" value="PROTEIN_KINASE_DOM"/>
    <property type="match status" value="1"/>
</dbReference>
<dbReference type="GO" id="GO:0005737">
    <property type="term" value="C:cytoplasm"/>
    <property type="evidence" value="ECO:0000318"/>
    <property type="project" value="GO_Central"/>
</dbReference>
<feature type="domain" description="Protein kinase" evidence="3">
    <location>
        <begin position="11"/>
        <end position="308"/>
    </location>
</feature>
<dbReference type="GO" id="GO:0030643">
    <property type="term" value="P:intracellular phosphate ion homeostasis"/>
    <property type="evidence" value="ECO:0007669"/>
    <property type="project" value="EnsemblFungi"/>
</dbReference>
<dbReference type="EMBL" id="KE651166">
    <property type="protein sequence ID" value="EEB05973.2"/>
    <property type="molecule type" value="Genomic_DNA"/>
</dbReference>
<name>B6JX72_SCHJY</name>
<dbReference type="Proteomes" id="UP000001744">
    <property type="component" value="Unassembled WGS sequence"/>
</dbReference>